<evidence type="ECO:0008006" key="3">
    <source>
        <dbReference type="Google" id="ProtNLM"/>
    </source>
</evidence>
<keyword evidence="2" id="KW-1185">Reference proteome</keyword>
<organism evidence="1">
    <name type="scientific">Candidatus Moduliflexus flocculans</name>
    <dbReference type="NCBI Taxonomy" id="1499966"/>
    <lineage>
        <taxon>Bacteria</taxon>
        <taxon>Candidatus Moduliflexota</taxon>
        <taxon>Candidatus Moduliflexia</taxon>
        <taxon>Candidatus Moduliflexales</taxon>
        <taxon>Candidatus Moduliflexaceae</taxon>
    </lineage>
</organism>
<dbReference type="HOGENOM" id="CLU_062591_0_0_0"/>
<proteinExistence type="predicted"/>
<accession>A0A0S6VSZ9</accession>
<sequence>MKPRRAYKPQGQPTRGKTACNRLRRVDLFLMAYAPDLLRRRSGAFERAYFVDVGYGATPMTTLESAERFRTLNPSLPVLGVEIDPERVAAARPHEDAQTAFRLGGFNLPLSAWPDGIPERARLIRAFNVLRQYDESAVNAAYATLAEFALPGGIMIEGTSDPFGRVWVANIMRKPVKPDADASWTPEALVFSTNFRAGFDLTQFQAVLPKNYIHRVVPGEPIHAFFQDWKQAMFMTVPFRVWGARQWFIASAHALAQRGYRLRLWGKWLQRGWLIWEQSAQPRSKEA</sequence>
<evidence type="ECO:0000313" key="2">
    <source>
        <dbReference type="Proteomes" id="UP000030700"/>
    </source>
</evidence>
<reference evidence="1" key="1">
    <citation type="journal article" date="2015" name="PeerJ">
        <title>First genomic representation of candidate bacterial phylum KSB3 points to enhanced environmental sensing as a trigger of wastewater bulking.</title>
        <authorList>
            <person name="Sekiguchi Y."/>
            <person name="Ohashi A."/>
            <person name="Parks D.H."/>
            <person name="Yamauchi T."/>
            <person name="Tyson G.W."/>
            <person name="Hugenholtz P."/>
        </authorList>
    </citation>
    <scope>NUCLEOTIDE SEQUENCE [LARGE SCALE GENOMIC DNA]</scope>
</reference>
<dbReference type="STRING" id="1499966.U14_01865"/>
<dbReference type="AlphaFoldDB" id="A0A0S6VSZ9"/>
<name>A0A0S6VSZ9_9BACT</name>
<dbReference type="Proteomes" id="UP000030700">
    <property type="component" value="Unassembled WGS sequence"/>
</dbReference>
<gene>
    <name evidence="1" type="ORF">U14_01865</name>
</gene>
<dbReference type="EMBL" id="DF820456">
    <property type="protein sequence ID" value="GAK50632.1"/>
    <property type="molecule type" value="Genomic_DNA"/>
</dbReference>
<evidence type="ECO:0000313" key="1">
    <source>
        <dbReference type="EMBL" id="GAK50632.1"/>
    </source>
</evidence>
<protein>
    <recommendedName>
        <fullName evidence="3">Methylase</fullName>
    </recommendedName>
</protein>